<feature type="region of interest" description="Disordered" evidence="1">
    <location>
        <begin position="355"/>
        <end position="381"/>
    </location>
</feature>
<dbReference type="GO" id="GO:0005615">
    <property type="term" value="C:extracellular space"/>
    <property type="evidence" value="ECO:0007669"/>
    <property type="project" value="TreeGrafter"/>
</dbReference>
<proteinExistence type="predicted"/>
<dbReference type="Proteomes" id="UP000315010">
    <property type="component" value="Unassembled WGS sequence"/>
</dbReference>
<dbReference type="FunFam" id="2.30.180.10:FF:000032">
    <property type="entry name" value="Fasciclin domain-containing protein, putative"/>
    <property type="match status" value="2"/>
</dbReference>
<accession>A0A5C5ZB70</accession>
<feature type="domain" description="FAS1" evidence="2">
    <location>
        <begin position="37"/>
        <end position="169"/>
    </location>
</feature>
<dbReference type="PANTHER" id="PTHR10900:SF77">
    <property type="entry name" value="FI19380P1"/>
    <property type="match status" value="1"/>
</dbReference>
<dbReference type="PANTHER" id="PTHR10900">
    <property type="entry name" value="PERIOSTIN-RELATED"/>
    <property type="match status" value="1"/>
</dbReference>
<dbReference type="InterPro" id="IPR036378">
    <property type="entry name" value="FAS1_dom_sf"/>
</dbReference>
<evidence type="ECO:0000256" key="1">
    <source>
        <dbReference type="SAM" id="MobiDB-lite"/>
    </source>
</evidence>
<evidence type="ECO:0000259" key="2">
    <source>
        <dbReference type="PROSITE" id="PS50213"/>
    </source>
</evidence>
<evidence type="ECO:0000313" key="4">
    <source>
        <dbReference type="Proteomes" id="UP000315010"/>
    </source>
</evidence>
<dbReference type="Gene3D" id="2.30.180.10">
    <property type="entry name" value="FAS1 domain"/>
    <property type="match status" value="2"/>
</dbReference>
<comment type="caution">
    <text evidence="3">The sequence shown here is derived from an EMBL/GenBank/DDBJ whole genome shotgun (WGS) entry which is preliminary data.</text>
</comment>
<dbReference type="SMART" id="SM00554">
    <property type="entry name" value="FAS1"/>
    <property type="match status" value="2"/>
</dbReference>
<keyword evidence="4" id="KW-1185">Reference proteome</keyword>
<reference evidence="3 4" key="1">
    <citation type="submission" date="2019-02" db="EMBL/GenBank/DDBJ databases">
        <title>Deep-cultivation of Planctomycetes and their phenomic and genomic characterization uncovers novel biology.</title>
        <authorList>
            <person name="Wiegand S."/>
            <person name="Jogler M."/>
            <person name="Boedeker C."/>
            <person name="Pinto D."/>
            <person name="Vollmers J."/>
            <person name="Rivas-Marin E."/>
            <person name="Kohn T."/>
            <person name="Peeters S.H."/>
            <person name="Heuer A."/>
            <person name="Rast P."/>
            <person name="Oberbeckmann S."/>
            <person name="Bunk B."/>
            <person name="Jeske O."/>
            <person name="Meyerdierks A."/>
            <person name="Storesund J.E."/>
            <person name="Kallscheuer N."/>
            <person name="Luecker S."/>
            <person name="Lage O.M."/>
            <person name="Pohl T."/>
            <person name="Merkel B.J."/>
            <person name="Hornburger P."/>
            <person name="Mueller R.-W."/>
            <person name="Bruemmer F."/>
            <person name="Labrenz M."/>
            <person name="Spormann A.M."/>
            <person name="Op Den Camp H."/>
            <person name="Overmann J."/>
            <person name="Amann R."/>
            <person name="Jetten M.S.M."/>
            <person name="Mascher T."/>
            <person name="Medema M.H."/>
            <person name="Devos D.P."/>
            <person name="Kaster A.-K."/>
            <person name="Ovreas L."/>
            <person name="Rohde M."/>
            <person name="Galperin M.Y."/>
            <person name="Jogler C."/>
        </authorList>
    </citation>
    <scope>NUCLEOTIDE SEQUENCE [LARGE SCALE GENOMIC DNA]</scope>
    <source>
        <strain evidence="3 4">CA13</strain>
    </source>
</reference>
<dbReference type="InterPro" id="IPR000782">
    <property type="entry name" value="FAS1_domain"/>
</dbReference>
<protein>
    <submittedName>
        <fullName evidence="3">Immunogenic protein MPT70</fullName>
    </submittedName>
</protein>
<dbReference type="PROSITE" id="PS50213">
    <property type="entry name" value="FAS1"/>
    <property type="match status" value="2"/>
</dbReference>
<organism evidence="3 4">
    <name type="scientific">Novipirellula herctigrandis</name>
    <dbReference type="NCBI Taxonomy" id="2527986"/>
    <lineage>
        <taxon>Bacteria</taxon>
        <taxon>Pseudomonadati</taxon>
        <taxon>Planctomycetota</taxon>
        <taxon>Planctomycetia</taxon>
        <taxon>Pirellulales</taxon>
        <taxon>Pirellulaceae</taxon>
        <taxon>Novipirellula</taxon>
    </lineage>
</organism>
<dbReference type="Pfam" id="PF02469">
    <property type="entry name" value="Fasciclin"/>
    <property type="match status" value="2"/>
</dbReference>
<dbReference type="OrthoDB" id="9800666at2"/>
<feature type="domain" description="FAS1" evidence="2">
    <location>
        <begin position="173"/>
        <end position="305"/>
    </location>
</feature>
<dbReference type="AlphaFoldDB" id="A0A5C5ZB70"/>
<dbReference type="InterPro" id="IPR050904">
    <property type="entry name" value="Adhesion/Biosynth-related"/>
</dbReference>
<sequence>MKFTKERTTRYSGLVPGFSCALAFVFVSTTVANEPTGKDIVDTAVEAGSFKTLAVALEAADLIGTLKGDGPFTVLAPTDEAFSKLPEGTVETLLKPENKQDLINILTYHVVPGAVPGKVIVKLSDADTLNGQRVTIGFSEARLKVDGANVVGSDIECSNGIIHVVDQVILPAADDIPTAASKAGSFTTLLAAARAAGLVEALSGEGPITIFAPTDEAFAKLADGTVSSLLKPENKAKLASILKYHVVAGRVYSDEALAAGEAKTLSGGSVRIAIDGDAAKVNDAVLIATDMDTSNGVIHVIDSVMIPPGSEGTANHPQQMIRSAIEQGAPLYNNGRVDQCAAVYMTTVSNLLSSNSPQMSSSTRHTLQTALTNAQHSHSSDSQAWTLRHALDHAYNNMSSAR</sequence>
<feature type="compositionally biased region" description="Polar residues" evidence="1">
    <location>
        <begin position="363"/>
        <end position="381"/>
    </location>
</feature>
<gene>
    <name evidence="3" type="ORF">CA13_55870</name>
</gene>
<name>A0A5C5ZB70_9BACT</name>
<dbReference type="EMBL" id="SJPJ01000001">
    <property type="protein sequence ID" value="TWT84111.1"/>
    <property type="molecule type" value="Genomic_DNA"/>
</dbReference>
<dbReference type="SUPFAM" id="SSF82153">
    <property type="entry name" value="FAS1 domain"/>
    <property type="match status" value="2"/>
</dbReference>
<evidence type="ECO:0000313" key="3">
    <source>
        <dbReference type="EMBL" id="TWT84111.1"/>
    </source>
</evidence>